<dbReference type="AlphaFoldDB" id="A0A1X7VJ01"/>
<dbReference type="STRING" id="400682.A0A1X7VJ01"/>
<organism evidence="3">
    <name type="scientific">Amphimedon queenslandica</name>
    <name type="common">Sponge</name>
    <dbReference type="NCBI Taxonomy" id="400682"/>
    <lineage>
        <taxon>Eukaryota</taxon>
        <taxon>Metazoa</taxon>
        <taxon>Porifera</taxon>
        <taxon>Demospongiae</taxon>
        <taxon>Heteroscleromorpha</taxon>
        <taxon>Haplosclerida</taxon>
        <taxon>Niphatidae</taxon>
        <taxon>Amphimedon</taxon>
    </lineage>
</organism>
<reference evidence="3" key="2">
    <citation type="submission" date="2017-05" db="UniProtKB">
        <authorList>
            <consortium name="EnsemblMetazoa"/>
        </authorList>
    </citation>
    <scope>IDENTIFICATION</scope>
</reference>
<evidence type="ECO:0000313" key="3">
    <source>
        <dbReference type="EnsemblMetazoa" id="Aqu2.1.39899_001"/>
    </source>
</evidence>
<feature type="region of interest" description="Disordered" evidence="2">
    <location>
        <begin position="189"/>
        <end position="211"/>
    </location>
</feature>
<dbReference type="Proteomes" id="UP000007879">
    <property type="component" value="Unassembled WGS sequence"/>
</dbReference>
<dbReference type="GO" id="GO:0005856">
    <property type="term" value="C:cytoskeleton"/>
    <property type="evidence" value="ECO:0007669"/>
    <property type="project" value="TreeGrafter"/>
</dbReference>
<dbReference type="GO" id="GO:0008017">
    <property type="term" value="F:microtubule binding"/>
    <property type="evidence" value="ECO:0007669"/>
    <property type="project" value="InterPro"/>
</dbReference>
<dbReference type="EnsemblMetazoa" id="XM_011411783.2">
    <property type="protein sequence ID" value="XP_011410085.2"/>
    <property type="gene ID" value="LOC105316693"/>
</dbReference>
<dbReference type="OrthoDB" id="365640at2759"/>
<keyword evidence="4" id="KW-1185">Reference proteome</keyword>
<name>A0A1X7VJ01_AMPQE</name>
<dbReference type="KEGG" id="aqu:105316693"/>
<dbReference type="InterPro" id="IPR033336">
    <property type="entry name" value="SAXO1/2"/>
</dbReference>
<evidence type="ECO:0000256" key="1">
    <source>
        <dbReference type="ARBA" id="ARBA00008738"/>
    </source>
</evidence>
<dbReference type="EnsemblMetazoa" id="Aqu2.1.39899_001">
    <property type="protein sequence ID" value="Aqu2.1.39899_001"/>
    <property type="gene ID" value="Aqu2.1.39899"/>
</dbReference>
<evidence type="ECO:0000256" key="2">
    <source>
        <dbReference type="SAM" id="MobiDB-lite"/>
    </source>
</evidence>
<evidence type="ECO:0000313" key="4">
    <source>
        <dbReference type="Proteomes" id="UP000007879"/>
    </source>
</evidence>
<protein>
    <recommendedName>
        <fullName evidence="5">Stabilizer of axonemal microtubules 2</fullName>
    </recommendedName>
</protein>
<feature type="region of interest" description="Disordered" evidence="2">
    <location>
        <begin position="435"/>
        <end position="486"/>
    </location>
</feature>
<accession>A0A1X7VJ01</accession>
<dbReference type="eggNOG" id="KOG3708">
    <property type="taxonomic scope" value="Eukaryota"/>
</dbReference>
<feature type="region of interest" description="Disordered" evidence="2">
    <location>
        <begin position="114"/>
        <end position="136"/>
    </location>
</feature>
<sequence>MSHYKCICQLCTCGRHHCPQPSRPKNDIMSRTEPVSKMGSTEYKTVFLTHSNAKPPDSYKPALKALSRDVPMTADTTNKLDYIKHPVSMPMQRPPAVYKKPDGSMANESEYKKEYRSKTPEPAKPILPPASHMRSVSQPFQGQSTQARDYVAFTLPPREFYGEKRVYAPPTEPFAKTTTIKSDYNVKFLPEPTKSMRPPQNAKISRDPFEGSTCHRSDFRIFPIPEKFHKSKIAYQPPQEPFSGVTTFSTDFPGHKGIKPVGSMRPPVATKSADAPFESLTTSRQSYRKWELPTRFSRPPTIYQPPTEKFDGLTSFTKDFINHGPPEPVTNYKPRQQAIHYERPMEHDTIHHLDYKAWDVTNKQQPIRQERPYEPPAERFEGCSTTSKSYRGVYAPPAASMKPPLKPYTREETFGGLTTYKDCYSASRLSQRCIGGDPTQPNIPGYTFSHEDSRTGHKFYHLAPPAPPSPPQAETAAPPAPIPDTE</sequence>
<dbReference type="Pfam" id="PF05217">
    <property type="entry name" value="SAXO1-2"/>
    <property type="match status" value="1"/>
</dbReference>
<reference evidence="4" key="1">
    <citation type="journal article" date="2010" name="Nature">
        <title>The Amphimedon queenslandica genome and the evolution of animal complexity.</title>
        <authorList>
            <person name="Srivastava M."/>
            <person name="Simakov O."/>
            <person name="Chapman J."/>
            <person name="Fahey B."/>
            <person name="Gauthier M.E."/>
            <person name="Mitros T."/>
            <person name="Richards G.S."/>
            <person name="Conaco C."/>
            <person name="Dacre M."/>
            <person name="Hellsten U."/>
            <person name="Larroux C."/>
            <person name="Putnam N.H."/>
            <person name="Stanke M."/>
            <person name="Adamska M."/>
            <person name="Darling A."/>
            <person name="Degnan S.M."/>
            <person name="Oakley T.H."/>
            <person name="Plachetzki D.C."/>
            <person name="Zhai Y."/>
            <person name="Adamski M."/>
            <person name="Calcino A."/>
            <person name="Cummins S.F."/>
            <person name="Goodstein D.M."/>
            <person name="Harris C."/>
            <person name="Jackson D.J."/>
            <person name="Leys S.P."/>
            <person name="Shu S."/>
            <person name="Woodcroft B.J."/>
            <person name="Vervoort M."/>
            <person name="Kosik K.S."/>
            <person name="Manning G."/>
            <person name="Degnan B.M."/>
            <person name="Rokhsar D.S."/>
        </authorList>
    </citation>
    <scope>NUCLEOTIDE SEQUENCE [LARGE SCALE GENOMIC DNA]</scope>
</reference>
<proteinExistence type="inferred from homology"/>
<comment type="similarity">
    <text evidence="1">Belongs to the FAM154 family.</text>
</comment>
<dbReference type="PANTHER" id="PTHR31516:SF17">
    <property type="entry name" value="STABILIZER OF AXONEMAL MICROTUBULES 2"/>
    <property type="match status" value="1"/>
</dbReference>
<evidence type="ECO:0008006" key="5">
    <source>
        <dbReference type="Google" id="ProtNLM"/>
    </source>
</evidence>
<dbReference type="InParanoid" id="A0A1X7VJ01"/>
<dbReference type="FunCoup" id="A0A1X7VJ01">
    <property type="interactions" value="9"/>
</dbReference>
<dbReference type="PANTHER" id="PTHR31516">
    <property type="entry name" value="STABILIZER OF AXONEMAL MICROTUBULES 2"/>
    <property type="match status" value="1"/>
</dbReference>
<gene>
    <name evidence="3" type="primary">105316693</name>
</gene>